<accession>A0ABN3LVK3</accession>
<dbReference type="EMBL" id="BAAASG010000007">
    <property type="protein sequence ID" value="GAA2491037.1"/>
    <property type="molecule type" value="Genomic_DNA"/>
</dbReference>
<evidence type="ECO:0000256" key="1">
    <source>
        <dbReference type="SAM" id="MobiDB-lite"/>
    </source>
</evidence>
<feature type="region of interest" description="Disordered" evidence="1">
    <location>
        <begin position="1"/>
        <end position="20"/>
    </location>
</feature>
<protein>
    <submittedName>
        <fullName evidence="2">Uncharacterized protein</fullName>
    </submittedName>
</protein>
<sequence length="103" mass="11115">MQAAEERGDGTRGAAAEEGDGYRTAEIRAWAARQLAAALPRRQDGEGFGFGTAGPGPQPGLQGTEMWPAIIWYLAGLLGRADELGYRPRGVHRPEPARSDLRR</sequence>
<keyword evidence="3" id="KW-1185">Reference proteome</keyword>
<reference evidence="2 3" key="1">
    <citation type="journal article" date="2019" name="Int. J. Syst. Evol. Microbiol.">
        <title>The Global Catalogue of Microorganisms (GCM) 10K type strain sequencing project: providing services to taxonomists for standard genome sequencing and annotation.</title>
        <authorList>
            <consortium name="The Broad Institute Genomics Platform"/>
            <consortium name="The Broad Institute Genome Sequencing Center for Infectious Disease"/>
            <person name="Wu L."/>
            <person name="Ma J."/>
        </authorList>
    </citation>
    <scope>NUCLEOTIDE SEQUENCE [LARGE SCALE GENOMIC DNA]</scope>
    <source>
        <strain evidence="2 3">JCM 4395</strain>
    </source>
</reference>
<dbReference type="Proteomes" id="UP001501777">
    <property type="component" value="Unassembled WGS sequence"/>
</dbReference>
<name>A0ABN3LVK3_STRLO</name>
<evidence type="ECO:0000313" key="2">
    <source>
        <dbReference type="EMBL" id="GAA2491037.1"/>
    </source>
</evidence>
<gene>
    <name evidence="2" type="ORF">GCM10010276_33010</name>
</gene>
<organism evidence="2 3">
    <name type="scientific">Streptomyces longisporus</name>
    <dbReference type="NCBI Taxonomy" id="1948"/>
    <lineage>
        <taxon>Bacteria</taxon>
        <taxon>Bacillati</taxon>
        <taxon>Actinomycetota</taxon>
        <taxon>Actinomycetes</taxon>
        <taxon>Kitasatosporales</taxon>
        <taxon>Streptomycetaceae</taxon>
        <taxon>Streptomyces</taxon>
    </lineage>
</organism>
<feature type="compositionally biased region" description="Basic and acidic residues" evidence="1">
    <location>
        <begin position="1"/>
        <end position="10"/>
    </location>
</feature>
<proteinExistence type="predicted"/>
<comment type="caution">
    <text evidence="2">The sequence shown here is derived from an EMBL/GenBank/DDBJ whole genome shotgun (WGS) entry which is preliminary data.</text>
</comment>
<evidence type="ECO:0000313" key="3">
    <source>
        <dbReference type="Proteomes" id="UP001501777"/>
    </source>
</evidence>